<dbReference type="STRING" id="454130.A0A0U5G1Q0"/>
<feature type="region of interest" description="Disordered" evidence="1">
    <location>
        <begin position="403"/>
        <end position="426"/>
    </location>
</feature>
<gene>
    <name evidence="3" type="ORF">ASPCAL06892</name>
</gene>
<evidence type="ECO:0000313" key="3">
    <source>
        <dbReference type="EMBL" id="CEL05777.1"/>
    </source>
</evidence>
<feature type="transmembrane region" description="Helical" evidence="2">
    <location>
        <begin position="341"/>
        <end position="361"/>
    </location>
</feature>
<feature type="transmembrane region" description="Helical" evidence="2">
    <location>
        <begin position="52"/>
        <end position="73"/>
    </location>
</feature>
<feature type="transmembrane region" description="Helical" evidence="2">
    <location>
        <begin position="314"/>
        <end position="335"/>
    </location>
</feature>
<evidence type="ECO:0000256" key="1">
    <source>
        <dbReference type="SAM" id="MobiDB-lite"/>
    </source>
</evidence>
<evidence type="ECO:0000256" key="2">
    <source>
        <dbReference type="SAM" id="Phobius"/>
    </source>
</evidence>
<accession>A0A0U5G1Q0</accession>
<proteinExistence type="predicted"/>
<feature type="region of interest" description="Disordered" evidence="1">
    <location>
        <begin position="559"/>
        <end position="588"/>
    </location>
</feature>
<dbReference type="Proteomes" id="UP000054771">
    <property type="component" value="Unassembled WGS sequence"/>
</dbReference>
<reference evidence="4" key="1">
    <citation type="journal article" date="2016" name="Genome Announc.">
        <title>Draft genome sequences of fungus Aspergillus calidoustus.</title>
        <authorList>
            <person name="Horn F."/>
            <person name="Linde J."/>
            <person name="Mattern D.J."/>
            <person name="Walther G."/>
            <person name="Guthke R."/>
            <person name="Scherlach K."/>
            <person name="Martin K."/>
            <person name="Brakhage A.A."/>
            <person name="Petzke L."/>
            <person name="Valiante V."/>
        </authorList>
    </citation>
    <scope>NUCLEOTIDE SEQUENCE [LARGE SCALE GENOMIC DNA]</scope>
    <source>
        <strain evidence="4">SF006504</strain>
    </source>
</reference>
<evidence type="ECO:0000313" key="4">
    <source>
        <dbReference type="Proteomes" id="UP000054771"/>
    </source>
</evidence>
<keyword evidence="2" id="KW-0472">Membrane</keyword>
<keyword evidence="4" id="KW-1185">Reference proteome</keyword>
<dbReference type="OrthoDB" id="7464126at2759"/>
<organism evidence="3 4">
    <name type="scientific">Aspergillus calidoustus</name>
    <dbReference type="NCBI Taxonomy" id="454130"/>
    <lineage>
        <taxon>Eukaryota</taxon>
        <taxon>Fungi</taxon>
        <taxon>Dikarya</taxon>
        <taxon>Ascomycota</taxon>
        <taxon>Pezizomycotina</taxon>
        <taxon>Eurotiomycetes</taxon>
        <taxon>Eurotiomycetidae</taxon>
        <taxon>Eurotiales</taxon>
        <taxon>Aspergillaceae</taxon>
        <taxon>Aspergillus</taxon>
        <taxon>Aspergillus subgen. Nidulantes</taxon>
    </lineage>
</organism>
<keyword evidence="2" id="KW-1133">Transmembrane helix</keyword>
<feature type="compositionally biased region" description="Pro residues" evidence="1">
    <location>
        <begin position="576"/>
        <end position="588"/>
    </location>
</feature>
<dbReference type="AlphaFoldDB" id="A0A0U5G1Q0"/>
<protein>
    <submittedName>
        <fullName evidence="3">Putative Ankyrin repeat protein</fullName>
    </submittedName>
</protein>
<feature type="compositionally biased region" description="Basic and acidic residues" evidence="1">
    <location>
        <begin position="559"/>
        <end position="568"/>
    </location>
</feature>
<dbReference type="EMBL" id="CDMC01000005">
    <property type="protein sequence ID" value="CEL05777.1"/>
    <property type="molecule type" value="Genomic_DNA"/>
</dbReference>
<keyword evidence="2" id="KW-0812">Transmembrane</keyword>
<name>A0A0U5G1Q0_ASPCI</name>
<sequence>MKPLISRDAGNEFDGSDFSNNLFSDLAPLLTLFGEQVTKQFLSQSMGYGDDILLAMVPLGIITCIVSAIRVGGRRWLKALIGRARESRAVAEMELMSSTSDAVCELWSGVEIGQDFPLAITHTNQGAVRERGRPRTKEFIYSPVTEKTDLTELLSSKVVYDLRTASLAAGPVGESPVSDIEHATRLLQQAPNLTLNVSTAMAPPAVTWAFTFVSMGLQLGVFAIASAVTYHWQLGGGSSPGVVGYGFPLFMIDIIESITEEIDFVPVSPTRNTRVLRIQGACTVGDQRFGSYAIRNEEGNMTIRTSRINGNPDFSLLSMTATFLSLLGYVMQFVGLRAMHWSVAVTVLGATLIMAGIRAYVRRSIAANPQVVGLEEGGELSWLAMEALGLELFALGIPASEERTEAGDTATPTSINDPDGDAVTAPPRALSLSPQIAASILARKAVEVRQELTNLASWQDEHTVLAHQLAEAIAGTLEYVLGENAFEVDPTTTHSKVGGRDTKRWPRRDEEIVSDPLGTMNPFHAILDYVATDSERIIEEELPKEEVTQLPEFVVRELSSRKRERNNDEDASASPCEPPGQDPPPCNG</sequence>